<accession>A0ABU4TAG6</accession>
<feature type="transmembrane region" description="Helical" evidence="1">
    <location>
        <begin position="72"/>
        <end position="92"/>
    </location>
</feature>
<dbReference type="EMBL" id="JAXAVW010000031">
    <property type="protein sequence ID" value="MDX8035049.1"/>
    <property type="molecule type" value="Genomic_DNA"/>
</dbReference>
<keyword evidence="1" id="KW-1133">Transmembrane helix</keyword>
<sequence length="286" mass="29631">MTGEQIRSRGRVSAAVGVVLVAWVVVVTALVEVETPHALVVTAVTAGLVCLCPVAGGVVATRITDAASAARLRHVFVVLEGVVLALVFPFYWSVSGVGLVEGSYGFALVLALVLLVPVIAALALVLRASHAVHQVVVAASGPIVPDSGVGGPAQRMRVLGTVLVTVGIVLSVAGVAVVFTAPSNQALLPVLGLPVLITPVLLGRLLVRVRDVYSARRRNIGWCLAVPTGCGFAVTKFVSLGGAAGMLFAGLVFAAVVLLVIALFSVREFTGVWDRPWREQQRAATR</sequence>
<dbReference type="Proteomes" id="UP001285521">
    <property type="component" value="Unassembled WGS sequence"/>
</dbReference>
<feature type="transmembrane region" description="Helical" evidence="1">
    <location>
        <begin position="158"/>
        <end position="180"/>
    </location>
</feature>
<reference evidence="2 3" key="2">
    <citation type="submission" date="2023-11" db="EMBL/GenBank/DDBJ databases">
        <authorList>
            <person name="Lara A.C."/>
            <person name="Chronakova A."/>
        </authorList>
    </citation>
    <scope>NUCLEOTIDE SEQUENCE [LARGE SCALE GENOMIC DNA]</scope>
    <source>
        <strain evidence="2 3">BCCO 10_0856</strain>
    </source>
</reference>
<comment type="caution">
    <text evidence="2">The sequence shown here is derived from an EMBL/GenBank/DDBJ whole genome shotgun (WGS) entry which is preliminary data.</text>
</comment>
<evidence type="ECO:0000313" key="2">
    <source>
        <dbReference type="EMBL" id="MDX8035049.1"/>
    </source>
</evidence>
<protein>
    <submittedName>
        <fullName evidence="2">Uncharacterized protein</fullName>
    </submittedName>
</protein>
<keyword evidence="1" id="KW-0812">Transmembrane</keyword>
<reference evidence="2 3" key="1">
    <citation type="submission" date="2023-11" db="EMBL/GenBank/DDBJ databases">
        <title>Lentzea sokolovensis, sp. nov., Lentzea kristufkii, sp. nov., and Lentzea miocenensis, sp. nov., rare actinobacteria from Sokolov Coal Basin, Miocene lacustrine sediment, Czech Republic.</title>
        <authorList>
            <person name="Lara A."/>
            <person name="Kotroba L."/>
            <person name="Nouioui I."/>
            <person name="Neumann-Schaal M."/>
            <person name="Mast Y."/>
            <person name="Chronakova A."/>
        </authorList>
    </citation>
    <scope>NUCLEOTIDE SEQUENCE [LARGE SCALE GENOMIC DNA]</scope>
    <source>
        <strain evidence="2 3">BCCO 10_0856</strain>
    </source>
</reference>
<keyword evidence="3" id="KW-1185">Reference proteome</keyword>
<dbReference type="RefSeq" id="WP_319970059.1">
    <property type="nucleotide sequence ID" value="NZ_JAXAVW010000031.1"/>
</dbReference>
<keyword evidence="1" id="KW-0472">Membrane</keyword>
<feature type="transmembrane region" description="Helical" evidence="1">
    <location>
        <begin position="186"/>
        <end position="207"/>
    </location>
</feature>
<gene>
    <name evidence="2" type="ORF">SK803_32945</name>
</gene>
<feature type="transmembrane region" description="Helical" evidence="1">
    <location>
        <begin position="12"/>
        <end position="31"/>
    </location>
</feature>
<feature type="transmembrane region" description="Helical" evidence="1">
    <location>
        <begin position="244"/>
        <end position="266"/>
    </location>
</feature>
<evidence type="ECO:0000313" key="3">
    <source>
        <dbReference type="Proteomes" id="UP001285521"/>
    </source>
</evidence>
<evidence type="ECO:0000256" key="1">
    <source>
        <dbReference type="SAM" id="Phobius"/>
    </source>
</evidence>
<proteinExistence type="predicted"/>
<organism evidence="2 3">
    <name type="scientific">Lentzea miocenica</name>
    <dbReference type="NCBI Taxonomy" id="3095431"/>
    <lineage>
        <taxon>Bacteria</taxon>
        <taxon>Bacillati</taxon>
        <taxon>Actinomycetota</taxon>
        <taxon>Actinomycetes</taxon>
        <taxon>Pseudonocardiales</taxon>
        <taxon>Pseudonocardiaceae</taxon>
        <taxon>Lentzea</taxon>
    </lineage>
</organism>
<name>A0ABU4TAG6_9PSEU</name>
<feature type="transmembrane region" description="Helical" evidence="1">
    <location>
        <begin position="37"/>
        <end position="60"/>
    </location>
</feature>
<feature type="transmembrane region" description="Helical" evidence="1">
    <location>
        <begin position="219"/>
        <end position="238"/>
    </location>
</feature>
<feature type="transmembrane region" description="Helical" evidence="1">
    <location>
        <begin position="104"/>
        <end position="126"/>
    </location>
</feature>